<comment type="caution">
    <text evidence="1">The sequence shown here is derived from an EMBL/GenBank/DDBJ whole genome shotgun (WGS) entry which is preliminary data.</text>
</comment>
<feature type="non-terminal residue" evidence="1">
    <location>
        <position position="1"/>
    </location>
</feature>
<evidence type="ECO:0000313" key="1">
    <source>
        <dbReference type="EMBL" id="GAH12981.1"/>
    </source>
</evidence>
<protein>
    <recommendedName>
        <fullName evidence="2">Peptidase S12 Pab87-related C-terminal domain-containing protein</fullName>
    </recommendedName>
</protein>
<sequence>QELIPRISGSLMFNFETNDAGEISLVKMKFEQAINDPIEFKHEPTTIDVDQAILESYAGDYELSGTEVKVYIKNGNKLYLFVAGQPEYELVATAKHKFSFKTLEGFKVEFIESEAGTFDEIKIIQPNGTFTAKRK</sequence>
<reference evidence="1" key="1">
    <citation type="journal article" date="2014" name="Front. Microbiol.">
        <title>High frequency of phylogenetically diverse reductive dehalogenase-homologous genes in deep subseafloor sedimentary metagenomes.</title>
        <authorList>
            <person name="Kawai M."/>
            <person name="Futagami T."/>
            <person name="Toyoda A."/>
            <person name="Takaki Y."/>
            <person name="Nishi S."/>
            <person name="Hori S."/>
            <person name="Arai W."/>
            <person name="Tsubouchi T."/>
            <person name="Morono Y."/>
            <person name="Uchiyama I."/>
            <person name="Ito T."/>
            <person name="Fujiyama A."/>
            <person name="Inagaki F."/>
            <person name="Takami H."/>
        </authorList>
    </citation>
    <scope>NUCLEOTIDE SEQUENCE</scope>
    <source>
        <strain evidence="1">Expedition CK06-06</strain>
    </source>
</reference>
<dbReference type="EMBL" id="BART01031310">
    <property type="protein sequence ID" value="GAH12981.1"/>
    <property type="molecule type" value="Genomic_DNA"/>
</dbReference>
<gene>
    <name evidence="1" type="ORF">S01H4_54411</name>
</gene>
<dbReference type="AlphaFoldDB" id="X1CWY2"/>
<accession>X1CWY2</accession>
<organism evidence="1">
    <name type="scientific">marine sediment metagenome</name>
    <dbReference type="NCBI Taxonomy" id="412755"/>
    <lineage>
        <taxon>unclassified sequences</taxon>
        <taxon>metagenomes</taxon>
        <taxon>ecological metagenomes</taxon>
    </lineage>
</organism>
<name>X1CWY2_9ZZZZ</name>
<proteinExistence type="predicted"/>
<evidence type="ECO:0008006" key="2">
    <source>
        <dbReference type="Google" id="ProtNLM"/>
    </source>
</evidence>